<protein>
    <submittedName>
        <fullName evidence="2">HAD-IB family phosphatase</fullName>
    </submittedName>
</protein>
<organism evidence="2 3">
    <name type="scientific">Luteolibacter ambystomatis</name>
    <dbReference type="NCBI Taxonomy" id="2824561"/>
    <lineage>
        <taxon>Bacteria</taxon>
        <taxon>Pseudomonadati</taxon>
        <taxon>Verrucomicrobiota</taxon>
        <taxon>Verrucomicrobiia</taxon>
        <taxon>Verrucomicrobiales</taxon>
        <taxon>Verrucomicrobiaceae</taxon>
        <taxon>Luteolibacter</taxon>
    </lineage>
</organism>
<dbReference type="Gene3D" id="1.20.1440.100">
    <property type="entry name" value="SG protein - dephosphorylation function"/>
    <property type="match status" value="1"/>
</dbReference>
<dbReference type="AlphaFoldDB" id="A0A975G7T0"/>
<name>A0A975G7T0_9BACT</name>
<evidence type="ECO:0000256" key="1">
    <source>
        <dbReference type="SAM" id="Phobius"/>
    </source>
</evidence>
<dbReference type="SUPFAM" id="SSF56784">
    <property type="entry name" value="HAD-like"/>
    <property type="match status" value="1"/>
</dbReference>
<dbReference type="Gene3D" id="3.40.50.1000">
    <property type="entry name" value="HAD superfamily/HAD-like"/>
    <property type="match status" value="1"/>
</dbReference>
<proteinExistence type="predicted"/>
<dbReference type="Pfam" id="PF12710">
    <property type="entry name" value="HAD"/>
    <property type="match status" value="1"/>
</dbReference>
<accession>A0A975G7T0</accession>
<gene>
    <name evidence="2" type="ORF">KBB96_15930</name>
</gene>
<dbReference type="EMBL" id="CP073100">
    <property type="protein sequence ID" value="QUE50346.1"/>
    <property type="molecule type" value="Genomic_DNA"/>
</dbReference>
<dbReference type="InterPro" id="IPR036412">
    <property type="entry name" value="HAD-like_sf"/>
</dbReference>
<dbReference type="InterPro" id="IPR023214">
    <property type="entry name" value="HAD_sf"/>
</dbReference>
<dbReference type="KEGG" id="lamb:KBB96_15930"/>
<reference evidence="2" key="1">
    <citation type="submission" date="2021-04" db="EMBL/GenBank/DDBJ databases">
        <title>Luteolibacter sp. 32A isolated from the skin of an Anderson's salamander (Ambystoma andersonii).</title>
        <authorList>
            <person name="Spergser J."/>
            <person name="Busse H.-J."/>
        </authorList>
    </citation>
    <scope>NUCLEOTIDE SEQUENCE</scope>
    <source>
        <strain evidence="2">32A</strain>
    </source>
</reference>
<evidence type="ECO:0000313" key="2">
    <source>
        <dbReference type="EMBL" id="QUE50346.1"/>
    </source>
</evidence>
<keyword evidence="1" id="KW-1133">Transmembrane helix</keyword>
<sequence>MAFPTDTTRPRGIALFDLDGTLLPWDCQILFCHRVLRRSPWRRFYLPVFLAFTPFAKLLGAGVMKRVFLSYLWRMTPEELVSHARAFARELHFYPELVAEIERHRAKGDLLVLTSASPEFYVTEIGRRLGFDLSLGTPVEIEGPLPFFPDLENHKGMAKVDRLRELMPDRFKDGHLRNSHGYTDSTADLPLLAICKTATLVNPSEKLTAIGRKRGWNVTRPARPWTSTLDRWRRMAALITGLGRNPAGWES</sequence>
<dbReference type="RefSeq" id="WP_211630486.1">
    <property type="nucleotide sequence ID" value="NZ_CP073100.1"/>
</dbReference>
<dbReference type="Proteomes" id="UP000676169">
    <property type="component" value="Chromosome"/>
</dbReference>
<keyword evidence="1" id="KW-0812">Transmembrane</keyword>
<keyword evidence="1" id="KW-0472">Membrane</keyword>
<feature type="transmembrane region" description="Helical" evidence="1">
    <location>
        <begin position="44"/>
        <end position="64"/>
    </location>
</feature>
<dbReference type="NCBIfam" id="TIGR01488">
    <property type="entry name" value="HAD-SF-IB"/>
    <property type="match status" value="1"/>
</dbReference>
<evidence type="ECO:0000313" key="3">
    <source>
        <dbReference type="Proteomes" id="UP000676169"/>
    </source>
</evidence>
<keyword evidence="3" id="KW-1185">Reference proteome</keyword>